<protein>
    <recommendedName>
        <fullName evidence="5">F-box domain-containing protein</fullName>
    </recommendedName>
</protein>
<dbReference type="InterPro" id="IPR001680">
    <property type="entry name" value="WD40_rpt"/>
</dbReference>
<dbReference type="InterPro" id="IPR036047">
    <property type="entry name" value="F-box-like_dom_sf"/>
</dbReference>
<evidence type="ECO:0000313" key="6">
    <source>
        <dbReference type="EnsemblMetazoa" id="XP_038049595.1"/>
    </source>
</evidence>
<organism evidence="6 7">
    <name type="scientific">Patiria miniata</name>
    <name type="common">Bat star</name>
    <name type="synonym">Asterina miniata</name>
    <dbReference type="NCBI Taxonomy" id="46514"/>
    <lineage>
        <taxon>Eukaryota</taxon>
        <taxon>Metazoa</taxon>
        <taxon>Echinodermata</taxon>
        <taxon>Eleutherozoa</taxon>
        <taxon>Asterozoa</taxon>
        <taxon>Asteroidea</taxon>
        <taxon>Valvatacea</taxon>
        <taxon>Valvatida</taxon>
        <taxon>Asterinidae</taxon>
        <taxon>Patiria</taxon>
    </lineage>
</organism>
<name>A0A913ZF51_PATMI</name>
<evidence type="ECO:0000256" key="2">
    <source>
        <dbReference type="ARBA" id="ARBA00022737"/>
    </source>
</evidence>
<dbReference type="PROSITE" id="PS50181">
    <property type="entry name" value="FBOX"/>
    <property type="match status" value="1"/>
</dbReference>
<dbReference type="Gene3D" id="1.20.1280.50">
    <property type="match status" value="1"/>
</dbReference>
<dbReference type="InterPro" id="IPR036322">
    <property type="entry name" value="WD40_repeat_dom_sf"/>
</dbReference>
<feature type="region of interest" description="Disordered" evidence="4">
    <location>
        <begin position="1"/>
        <end position="51"/>
    </location>
</feature>
<accession>A0A913ZF51</accession>
<dbReference type="OrthoDB" id="2305498at2759"/>
<dbReference type="PROSITE" id="PS50294">
    <property type="entry name" value="WD_REPEATS_REGION"/>
    <property type="match status" value="1"/>
</dbReference>
<keyword evidence="7" id="KW-1185">Reference proteome</keyword>
<dbReference type="RefSeq" id="XP_038049595.1">
    <property type="nucleotide sequence ID" value="XM_038193667.1"/>
</dbReference>
<dbReference type="SMART" id="SM00256">
    <property type="entry name" value="FBOX"/>
    <property type="match status" value="1"/>
</dbReference>
<evidence type="ECO:0000256" key="3">
    <source>
        <dbReference type="PROSITE-ProRule" id="PRU00221"/>
    </source>
</evidence>
<keyword evidence="2" id="KW-0677">Repeat</keyword>
<dbReference type="CDD" id="cd22135">
    <property type="entry name" value="F-box_FBXW9"/>
    <property type="match status" value="1"/>
</dbReference>
<dbReference type="OMA" id="NGWIWDL"/>
<dbReference type="EnsemblMetazoa" id="XM_038193667.1">
    <property type="protein sequence ID" value="XP_038049595.1"/>
    <property type="gene ID" value="LOC119723124"/>
</dbReference>
<dbReference type="Gene3D" id="2.130.10.10">
    <property type="entry name" value="YVTN repeat-like/Quinoprotein amine dehydrogenase"/>
    <property type="match status" value="2"/>
</dbReference>
<proteinExistence type="predicted"/>
<dbReference type="InterPro" id="IPR019775">
    <property type="entry name" value="WD40_repeat_CS"/>
</dbReference>
<evidence type="ECO:0000256" key="1">
    <source>
        <dbReference type="ARBA" id="ARBA00022574"/>
    </source>
</evidence>
<dbReference type="Pfam" id="PF00400">
    <property type="entry name" value="WD40"/>
    <property type="match status" value="5"/>
</dbReference>
<dbReference type="SMART" id="SM00320">
    <property type="entry name" value="WD40"/>
    <property type="match status" value="5"/>
</dbReference>
<keyword evidence="1 3" id="KW-0853">WD repeat</keyword>
<dbReference type="FunFam" id="1.20.1280.50:FF:000161">
    <property type="entry name" value="F-box and WD repeat domain containing 9"/>
    <property type="match status" value="1"/>
</dbReference>
<sequence length="457" mass="51050">MSPPHTETGNSPVPVPEASPMAQSAASPCQEGDQSLDDSQDLSASMSQDEDVDGVDLVNRDAGGWTLLTLPPEILLNIISFLDARVVVHRLSLVCKELHRLISNDATWKIRIGKRWPKQYPVTPVDDSKFNWQLACMEREEQYRLWSDPAKTEHFELTSGHFGEIDSVHLMQGGDLCISGSRDRSFHLWDLRKLDASNRQGSIDAAKLKSVGGHKGWVWHITSRDNIMCTASWDQWVKLWDINADCTAPTQGFRGSSAFLCSVLHQNEVHAGAYDKHIYMFDRRDDNQSSKLRLHKMPVLCLASDNDYIISGSEDMTIAVFDRRAGKLLKKIELDKFPMCMSYGLGQLWVGRKDGKVNVIDPTQGKFDIVQTYDVGHESKVTGILHSLGSVVTCSTDRTIKIHEPNHDPSPIRTIEHTTSLSAIHTNNGVLAAGGSDQSVNIWRPTRDEEQPRLESG</sequence>
<dbReference type="GeneID" id="119723124"/>
<dbReference type="Pfam" id="PF12937">
    <property type="entry name" value="F-box-like"/>
    <property type="match status" value="1"/>
</dbReference>
<feature type="repeat" description="WD" evidence="3">
    <location>
        <begin position="158"/>
        <end position="199"/>
    </location>
</feature>
<dbReference type="PROSITE" id="PS50082">
    <property type="entry name" value="WD_REPEATS_2"/>
    <property type="match status" value="1"/>
</dbReference>
<dbReference type="SUPFAM" id="SSF50978">
    <property type="entry name" value="WD40 repeat-like"/>
    <property type="match status" value="1"/>
</dbReference>
<dbReference type="CTD" id="84261"/>
<feature type="compositionally biased region" description="Basic and acidic residues" evidence="4">
    <location>
        <begin position="445"/>
        <end position="457"/>
    </location>
</feature>
<dbReference type="AlphaFoldDB" id="A0A913ZF51"/>
<dbReference type="InterPro" id="IPR001810">
    <property type="entry name" value="F-box_dom"/>
</dbReference>
<dbReference type="InterPro" id="IPR015943">
    <property type="entry name" value="WD40/YVTN_repeat-like_dom_sf"/>
</dbReference>
<dbReference type="PROSITE" id="PS00678">
    <property type="entry name" value="WD_REPEATS_1"/>
    <property type="match status" value="1"/>
</dbReference>
<dbReference type="InterPro" id="IPR020472">
    <property type="entry name" value="WD40_PAC1"/>
</dbReference>
<dbReference type="Proteomes" id="UP000887568">
    <property type="component" value="Unplaced"/>
</dbReference>
<dbReference type="RefSeq" id="XP_038049594.1">
    <property type="nucleotide sequence ID" value="XM_038193666.1"/>
</dbReference>
<reference evidence="6" key="1">
    <citation type="submission" date="2022-11" db="UniProtKB">
        <authorList>
            <consortium name="EnsemblMetazoa"/>
        </authorList>
    </citation>
    <scope>IDENTIFICATION</scope>
</reference>
<dbReference type="EnsemblMetazoa" id="XM_038193668.1">
    <property type="protein sequence ID" value="XP_038049596.1"/>
    <property type="gene ID" value="LOC119723124"/>
</dbReference>
<feature type="region of interest" description="Disordered" evidence="4">
    <location>
        <begin position="435"/>
        <end position="457"/>
    </location>
</feature>
<evidence type="ECO:0000313" key="7">
    <source>
        <dbReference type="Proteomes" id="UP000887568"/>
    </source>
</evidence>
<dbReference type="RefSeq" id="XP_038049596.1">
    <property type="nucleotide sequence ID" value="XM_038193668.1"/>
</dbReference>
<dbReference type="SUPFAM" id="SSF81383">
    <property type="entry name" value="F-box domain"/>
    <property type="match status" value="1"/>
</dbReference>
<feature type="compositionally biased region" description="Polar residues" evidence="4">
    <location>
        <begin position="1"/>
        <end position="11"/>
    </location>
</feature>
<evidence type="ECO:0000259" key="5">
    <source>
        <dbReference type="PROSITE" id="PS50181"/>
    </source>
</evidence>
<feature type="domain" description="F-box" evidence="5">
    <location>
        <begin position="64"/>
        <end position="111"/>
    </location>
</feature>
<dbReference type="PANTHER" id="PTHR19855:SF34">
    <property type="entry name" value="F-BOX_WD REPEAT-CONTAINING PROTEIN 9"/>
    <property type="match status" value="1"/>
</dbReference>
<dbReference type="PRINTS" id="PR00320">
    <property type="entry name" value="GPROTEINBRPT"/>
</dbReference>
<dbReference type="PANTHER" id="PTHR19855">
    <property type="entry name" value="WD40 REPEAT PROTEIN 12, 37"/>
    <property type="match status" value="1"/>
</dbReference>
<evidence type="ECO:0000256" key="4">
    <source>
        <dbReference type="SAM" id="MobiDB-lite"/>
    </source>
</evidence>
<dbReference type="EnsemblMetazoa" id="XM_038193666.1">
    <property type="protein sequence ID" value="XP_038049594.1"/>
    <property type="gene ID" value="LOC119723124"/>
</dbReference>